<evidence type="ECO:0000259" key="1">
    <source>
        <dbReference type="Pfam" id="PF13175"/>
    </source>
</evidence>
<evidence type="ECO:0000313" key="3">
    <source>
        <dbReference type="Proteomes" id="UP000252085"/>
    </source>
</evidence>
<comment type="caution">
    <text evidence="2">The sequence shown here is derived from an EMBL/GenBank/DDBJ whole genome shotgun (WGS) entry which is preliminary data.</text>
</comment>
<gene>
    <name evidence="2" type="ORF">A6769_33270</name>
</gene>
<name>A0A367R3L4_NOSPU</name>
<dbReference type="Pfam" id="PF13175">
    <property type="entry name" value="AAA_15"/>
    <property type="match status" value="1"/>
</dbReference>
<proteinExistence type="predicted"/>
<reference evidence="2 3" key="1">
    <citation type="submission" date="2016-04" db="EMBL/GenBank/DDBJ databases">
        <authorList>
            <person name="Evans L.H."/>
            <person name="Alamgir A."/>
            <person name="Owens N."/>
            <person name="Weber N.D."/>
            <person name="Virtaneva K."/>
            <person name="Barbian K."/>
            <person name="Babar A."/>
            <person name="Rosenke K."/>
        </authorList>
    </citation>
    <scope>NUCLEOTIDE SEQUENCE [LARGE SCALE GENOMIC DNA]</scope>
    <source>
        <strain evidence="2">NIES-2108</strain>
    </source>
</reference>
<dbReference type="InterPro" id="IPR051396">
    <property type="entry name" value="Bact_Antivir_Def_Nuclease"/>
</dbReference>
<dbReference type="SUPFAM" id="SSF52540">
    <property type="entry name" value="P-loop containing nucleoside triphosphate hydrolases"/>
    <property type="match status" value="1"/>
</dbReference>
<dbReference type="PANTHER" id="PTHR43581">
    <property type="entry name" value="ATP/GTP PHOSPHATASE"/>
    <property type="match status" value="1"/>
</dbReference>
<dbReference type="GO" id="GO:0005524">
    <property type="term" value="F:ATP binding"/>
    <property type="evidence" value="ECO:0007669"/>
    <property type="project" value="InterPro"/>
</dbReference>
<accession>A0A367R3L4</accession>
<dbReference type="InterPro" id="IPR027417">
    <property type="entry name" value="P-loop_NTPase"/>
</dbReference>
<dbReference type="Proteomes" id="UP000252085">
    <property type="component" value="Unassembled WGS sequence"/>
</dbReference>
<sequence>MFRKIKIERWRQFELVDIEFHPSLTVLTGANGSGKTTILNILSKHYGWNTLFISTPKRESTGLLKFFTDIWNSLLNDQVDKNINQIIIGEIEYQNGQKAELLVNNNVGSVYEVYFRNQNVINGFHVPSHRPVYLYKEVTSIPTIPKTKEAAFVDHSNEIINKYQGGYSQKTANSVIKETLISLAVFGAGNNFVVANPDALNTFNGYQEVLRKVLPKQLGFKKIIIETPEVLLDTESGLFSLDAVSGGIASIIDLCWQIYMYSGSKLMEKCTVTIDEPENHLHPEMQKSLLTDLVKAFPNCQFIVSTHSPFIVTSSPDSSVYALHYNEENRVTSSSLNMLDKAGSANDILRDVLGLDNTLPIWVESRIQEITQKYLTGEVTSEKLIKLKEEMSSLGLGHLFPTTANQVFKGRS</sequence>
<dbReference type="InterPro" id="IPR041685">
    <property type="entry name" value="AAA_GajA/Old/RecF-like"/>
</dbReference>
<organism evidence="2 3">
    <name type="scientific">Nostoc punctiforme NIES-2108</name>
    <dbReference type="NCBI Taxonomy" id="1356359"/>
    <lineage>
        <taxon>Bacteria</taxon>
        <taxon>Bacillati</taxon>
        <taxon>Cyanobacteriota</taxon>
        <taxon>Cyanophyceae</taxon>
        <taxon>Nostocales</taxon>
        <taxon>Nostocaceae</taxon>
        <taxon>Nostoc</taxon>
    </lineage>
</organism>
<feature type="domain" description="Endonuclease GajA/Old nuclease/RecF-like AAA" evidence="1">
    <location>
        <begin position="1"/>
        <end position="312"/>
    </location>
</feature>
<dbReference type="Gene3D" id="3.40.50.300">
    <property type="entry name" value="P-loop containing nucleotide triphosphate hydrolases"/>
    <property type="match status" value="1"/>
</dbReference>
<evidence type="ECO:0000313" key="2">
    <source>
        <dbReference type="EMBL" id="RCJ30530.1"/>
    </source>
</evidence>
<dbReference type="AlphaFoldDB" id="A0A367R3L4"/>
<dbReference type="EMBL" id="LXQE01000186">
    <property type="protein sequence ID" value="RCJ30530.1"/>
    <property type="molecule type" value="Genomic_DNA"/>
</dbReference>
<protein>
    <recommendedName>
        <fullName evidence="1">Endonuclease GajA/Old nuclease/RecF-like AAA domain-containing protein</fullName>
    </recommendedName>
</protein>
<dbReference type="GO" id="GO:0016887">
    <property type="term" value="F:ATP hydrolysis activity"/>
    <property type="evidence" value="ECO:0007669"/>
    <property type="project" value="InterPro"/>
</dbReference>
<dbReference type="PANTHER" id="PTHR43581:SF3">
    <property type="entry name" value="AAA+ ATPASE DOMAIN-CONTAINING PROTEIN"/>
    <property type="match status" value="1"/>
</dbReference>